<proteinExistence type="inferred from homology"/>
<dbReference type="GO" id="GO:0008654">
    <property type="term" value="P:phospholipid biosynthetic process"/>
    <property type="evidence" value="ECO:0007669"/>
    <property type="project" value="UniProtKB-KW"/>
</dbReference>
<dbReference type="PANTHER" id="PTHR12358:SF106">
    <property type="entry name" value="LIPID KINASE YEGS"/>
    <property type="match status" value="1"/>
</dbReference>
<evidence type="ECO:0000313" key="16">
    <source>
        <dbReference type="EMBL" id="KIL48181.1"/>
    </source>
</evidence>
<evidence type="ECO:0000256" key="6">
    <source>
        <dbReference type="ARBA" id="ARBA00022679"/>
    </source>
</evidence>
<dbReference type="NCBIfam" id="NF009603">
    <property type="entry name" value="PRK13055.1"/>
    <property type="match status" value="1"/>
</dbReference>
<evidence type="ECO:0000259" key="15">
    <source>
        <dbReference type="PROSITE" id="PS50146"/>
    </source>
</evidence>
<dbReference type="PANTHER" id="PTHR12358">
    <property type="entry name" value="SPHINGOSINE KINASE"/>
    <property type="match status" value="1"/>
</dbReference>
<keyword evidence="14" id="KW-1208">Phospholipid metabolism</keyword>
<dbReference type="EMBL" id="JXRP01000013">
    <property type="protein sequence ID" value="KIL48181.1"/>
    <property type="molecule type" value="Genomic_DNA"/>
</dbReference>
<dbReference type="InterPro" id="IPR016064">
    <property type="entry name" value="NAD/diacylglycerol_kinase_sf"/>
</dbReference>
<dbReference type="GO" id="GO:0046872">
    <property type="term" value="F:metal ion binding"/>
    <property type="evidence" value="ECO:0007669"/>
    <property type="project" value="UniProtKB-KW"/>
</dbReference>
<evidence type="ECO:0000256" key="7">
    <source>
        <dbReference type="ARBA" id="ARBA00022723"/>
    </source>
</evidence>
<keyword evidence="7" id="KW-0479">Metal-binding</keyword>
<sequence length="317" mass="35403">MKRARIIYNPTSGRELFKKQLPDVLIKLEEAGYETSCHATTSAGDATKAAEIAVERRYELVIAAGGDGTLNEVVNGLAEKEYRPTLGLIPMGTTNDFARALHIPRDIEKAVDIILRGETIPVDVGRMNEKYFINIAGGGRITELTYEVPSKLKTMLGQLAYYLKGIEMLPSFKPSHVRIEYDGKVYEGEVMLFLVGLTNSVGGFEKLAPDSSINDGLFTLMFLKKTNLAETIRIISSALRGDHLKDPHLVYVKANHIKVTANEKVQLNLDGEYGGLLPAEFLNLYRHLNVFVPMDQLREQDRVDRDQNVVLKNHITD</sequence>
<dbReference type="InterPro" id="IPR045540">
    <property type="entry name" value="YegS/DAGK_C"/>
</dbReference>
<dbReference type="SMART" id="SM00046">
    <property type="entry name" value="DAGKc"/>
    <property type="match status" value="1"/>
</dbReference>
<keyword evidence="8" id="KW-0547">Nucleotide-binding</keyword>
<evidence type="ECO:0000256" key="1">
    <source>
        <dbReference type="ARBA" id="ARBA00001946"/>
    </source>
</evidence>
<feature type="domain" description="DAGKc" evidence="15">
    <location>
        <begin position="1"/>
        <end position="131"/>
    </location>
</feature>
<comment type="caution">
    <text evidence="16">The sequence shown here is derived from an EMBL/GenBank/DDBJ whole genome shotgun (WGS) entry which is preliminary data.</text>
</comment>
<evidence type="ECO:0000256" key="5">
    <source>
        <dbReference type="ARBA" id="ARBA00022516"/>
    </source>
</evidence>
<dbReference type="Gene3D" id="3.40.50.10330">
    <property type="entry name" value="Probable inorganic polyphosphate/atp-NAD kinase, domain 1"/>
    <property type="match status" value="1"/>
</dbReference>
<keyword evidence="11" id="KW-0460">Magnesium</keyword>
<evidence type="ECO:0000256" key="4">
    <source>
        <dbReference type="ARBA" id="ARBA00017575"/>
    </source>
</evidence>
<dbReference type="InterPro" id="IPR050187">
    <property type="entry name" value="Lipid_Phosphate_FormReg"/>
</dbReference>
<keyword evidence="10" id="KW-0067">ATP-binding</keyword>
<dbReference type="OrthoDB" id="142078at2"/>
<organism evidence="16 17">
    <name type="scientific">Jeotgalibacillus soli</name>
    <dbReference type="NCBI Taxonomy" id="889306"/>
    <lineage>
        <taxon>Bacteria</taxon>
        <taxon>Bacillati</taxon>
        <taxon>Bacillota</taxon>
        <taxon>Bacilli</taxon>
        <taxon>Bacillales</taxon>
        <taxon>Caryophanaceae</taxon>
        <taxon>Jeotgalibacillus</taxon>
    </lineage>
</organism>
<accession>A0A0C2VUS5</accession>
<dbReference type="AlphaFoldDB" id="A0A0C2VUS5"/>
<evidence type="ECO:0000256" key="14">
    <source>
        <dbReference type="ARBA" id="ARBA00023264"/>
    </source>
</evidence>
<dbReference type="EC" id="2.7.1.107" evidence="3"/>
<dbReference type="Pfam" id="PF00781">
    <property type="entry name" value="DAGK_cat"/>
    <property type="match status" value="1"/>
</dbReference>
<dbReference type="Proteomes" id="UP000031938">
    <property type="component" value="Unassembled WGS sequence"/>
</dbReference>
<keyword evidence="13" id="KW-0594">Phospholipid biosynthesis</keyword>
<comment type="similarity">
    <text evidence="2">Belongs to the diacylglycerol/lipid kinase family.</text>
</comment>
<dbReference type="GO" id="GO:0004143">
    <property type="term" value="F:ATP-dependent diacylglycerol kinase activity"/>
    <property type="evidence" value="ECO:0007669"/>
    <property type="project" value="UniProtKB-EC"/>
</dbReference>
<evidence type="ECO:0000256" key="12">
    <source>
        <dbReference type="ARBA" id="ARBA00023098"/>
    </source>
</evidence>
<name>A0A0C2VUS5_9BACL</name>
<dbReference type="FunFam" id="3.40.50.10330:FF:000008">
    <property type="entry name" value="Probable lipid kinase YegS"/>
    <property type="match status" value="1"/>
</dbReference>
<evidence type="ECO:0000256" key="9">
    <source>
        <dbReference type="ARBA" id="ARBA00022777"/>
    </source>
</evidence>
<protein>
    <recommendedName>
        <fullName evidence="4">Diacylglycerol kinase</fullName>
        <ecNumber evidence="3">2.7.1.107</ecNumber>
    </recommendedName>
</protein>
<evidence type="ECO:0000256" key="13">
    <source>
        <dbReference type="ARBA" id="ARBA00023209"/>
    </source>
</evidence>
<dbReference type="InterPro" id="IPR017438">
    <property type="entry name" value="ATP-NAD_kinase_N"/>
</dbReference>
<dbReference type="Pfam" id="PF19279">
    <property type="entry name" value="YegS_C"/>
    <property type="match status" value="1"/>
</dbReference>
<keyword evidence="5" id="KW-0444">Lipid biosynthesis</keyword>
<dbReference type="Gene3D" id="2.60.200.40">
    <property type="match status" value="1"/>
</dbReference>
<evidence type="ECO:0000256" key="11">
    <source>
        <dbReference type="ARBA" id="ARBA00022842"/>
    </source>
</evidence>
<dbReference type="PROSITE" id="PS50146">
    <property type="entry name" value="DAGK"/>
    <property type="match status" value="1"/>
</dbReference>
<evidence type="ECO:0000313" key="17">
    <source>
        <dbReference type="Proteomes" id="UP000031938"/>
    </source>
</evidence>
<keyword evidence="6" id="KW-0808">Transferase</keyword>
<dbReference type="InterPro" id="IPR005218">
    <property type="entry name" value="Diacylglycerol/lipid_kinase"/>
</dbReference>
<dbReference type="InterPro" id="IPR001206">
    <property type="entry name" value="Diacylglycerol_kinase_cat_dom"/>
</dbReference>
<keyword evidence="9 16" id="KW-0418">Kinase</keyword>
<evidence type="ECO:0000256" key="8">
    <source>
        <dbReference type="ARBA" id="ARBA00022741"/>
    </source>
</evidence>
<evidence type="ECO:0000256" key="10">
    <source>
        <dbReference type="ARBA" id="ARBA00022840"/>
    </source>
</evidence>
<dbReference type="GO" id="GO:0005524">
    <property type="term" value="F:ATP binding"/>
    <property type="evidence" value="ECO:0007669"/>
    <property type="project" value="UniProtKB-KW"/>
</dbReference>
<dbReference type="NCBIfam" id="TIGR00147">
    <property type="entry name" value="YegS/Rv2252/BmrU family lipid kinase"/>
    <property type="match status" value="1"/>
</dbReference>
<evidence type="ECO:0000256" key="2">
    <source>
        <dbReference type="ARBA" id="ARBA00005983"/>
    </source>
</evidence>
<keyword evidence="12" id="KW-0443">Lipid metabolism</keyword>
<keyword evidence="17" id="KW-1185">Reference proteome</keyword>
<gene>
    <name evidence="16" type="ORF">KP78_16280</name>
</gene>
<dbReference type="PATRIC" id="fig|889306.3.peg.1635"/>
<dbReference type="SUPFAM" id="SSF111331">
    <property type="entry name" value="NAD kinase/diacylglycerol kinase-like"/>
    <property type="match status" value="1"/>
</dbReference>
<dbReference type="RefSeq" id="WP_041087794.1">
    <property type="nucleotide sequence ID" value="NZ_JXRP01000013.1"/>
</dbReference>
<dbReference type="GO" id="GO:0005886">
    <property type="term" value="C:plasma membrane"/>
    <property type="evidence" value="ECO:0007669"/>
    <property type="project" value="TreeGrafter"/>
</dbReference>
<comment type="cofactor">
    <cofactor evidence="1">
        <name>Mg(2+)</name>
        <dbReference type="ChEBI" id="CHEBI:18420"/>
    </cofactor>
</comment>
<dbReference type="STRING" id="889306.KP78_16280"/>
<evidence type="ECO:0000256" key="3">
    <source>
        <dbReference type="ARBA" id="ARBA00012133"/>
    </source>
</evidence>
<dbReference type="NCBIfam" id="NF009874">
    <property type="entry name" value="PRK13337.1"/>
    <property type="match status" value="1"/>
</dbReference>
<reference evidence="16 17" key="1">
    <citation type="submission" date="2015-01" db="EMBL/GenBank/DDBJ databases">
        <title>Genome sequencing of Jeotgalibacillus soli.</title>
        <authorList>
            <person name="Goh K.M."/>
            <person name="Chan K.-G."/>
            <person name="Yaakop A.S."/>
            <person name="Ee R."/>
            <person name="Gan H.M."/>
            <person name="Chan C.S."/>
        </authorList>
    </citation>
    <scope>NUCLEOTIDE SEQUENCE [LARGE SCALE GENOMIC DNA]</scope>
    <source>
        <strain evidence="16 17">P9</strain>
    </source>
</reference>